<organism evidence="10 11">
    <name type="scientific">Nocardioides lentus</name>
    <dbReference type="NCBI Taxonomy" id="338077"/>
    <lineage>
        <taxon>Bacteria</taxon>
        <taxon>Bacillati</taxon>
        <taxon>Actinomycetota</taxon>
        <taxon>Actinomycetes</taxon>
        <taxon>Propionibacteriales</taxon>
        <taxon>Nocardioidaceae</taxon>
        <taxon>Nocardioides</taxon>
    </lineage>
</organism>
<name>A0ABN2NVS7_9ACTN</name>
<evidence type="ECO:0000256" key="4">
    <source>
        <dbReference type="ARBA" id="ARBA00022840"/>
    </source>
</evidence>
<feature type="transmembrane region" description="Helical" evidence="7">
    <location>
        <begin position="174"/>
        <end position="191"/>
    </location>
</feature>
<evidence type="ECO:0000256" key="3">
    <source>
        <dbReference type="ARBA" id="ARBA00022741"/>
    </source>
</evidence>
<dbReference type="InterPro" id="IPR039421">
    <property type="entry name" value="Type_1_exporter"/>
</dbReference>
<keyword evidence="11" id="KW-1185">Reference proteome</keyword>
<keyword evidence="5 7" id="KW-1133">Transmembrane helix</keyword>
<dbReference type="SMART" id="SM00382">
    <property type="entry name" value="AAA"/>
    <property type="match status" value="1"/>
</dbReference>
<dbReference type="Pfam" id="PF00664">
    <property type="entry name" value="ABC_membrane"/>
    <property type="match status" value="1"/>
</dbReference>
<dbReference type="Gene3D" id="1.20.1560.10">
    <property type="entry name" value="ABC transporter type 1, transmembrane domain"/>
    <property type="match status" value="1"/>
</dbReference>
<dbReference type="SUPFAM" id="SSF52540">
    <property type="entry name" value="P-loop containing nucleoside triphosphate hydrolases"/>
    <property type="match status" value="1"/>
</dbReference>
<feature type="transmembrane region" description="Helical" evidence="7">
    <location>
        <begin position="31"/>
        <end position="57"/>
    </location>
</feature>
<dbReference type="InterPro" id="IPR003593">
    <property type="entry name" value="AAA+_ATPase"/>
</dbReference>
<keyword evidence="6 7" id="KW-0472">Membrane</keyword>
<gene>
    <name evidence="10" type="ORF">GCM10009737_00540</name>
</gene>
<feature type="transmembrane region" description="Helical" evidence="7">
    <location>
        <begin position="69"/>
        <end position="95"/>
    </location>
</feature>
<accession>A0ABN2NVS7</accession>
<dbReference type="PROSITE" id="PS50893">
    <property type="entry name" value="ABC_TRANSPORTER_2"/>
    <property type="match status" value="1"/>
</dbReference>
<keyword evidence="4 10" id="KW-0067">ATP-binding</keyword>
<dbReference type="PANTHER" id="PTHR24221">
    <property type="entry name" value="ATP-BINDING CASSETTE SUB-FAMILY B"/>
    <property type="match status" value="1"/>
</dbReference>
<keyword evidence="2 7" id="KW-0812">Transmembrane</keyword>
<dbReference type="SUPFAM" id="SSF90123">
    <property type="entry name" value="ABC transporter transmembrane region"/>
    <property type="match status" value="1"/>
</dbReference>
<feature type="domain" description="ABC transporter" evidence="8">
    <location>
        <begin position="345"/>
        <end position="578"/>
    </location>
</feature>
<dbReference type="Pfam" id="PF00005">
    <property type="entry name" value="ABC_tran"/>
    <property type="match status" value="1"/>
</dbReference>
<proteinExistence type="predicted"/>
<feature type="transmembrane region" description="Helical" evidence="7">
    <location>
        <begin position="148"/>
        <end position="168"/>
    </location>
</feature>
<reference evidence="10 11" key="1">
    <citation type="journal article" date="2019" name="Int. J. Syst. Evol. Microbiol.">
        <title>The Global Catalogue of Microorganisms (GCM) 10K type strain sequencing project: providing services to taxonomists for standard genome sequencing and annotation.</title>
        <authorList>
            <consortium name="The Broad Institute Genomics Platform"/>
            <consortium name="The Broad Institute Genome Sequencing Center for Infectious Disease"/>
            <person name="Wu L."/>
            <person name="Ma J."/>
        </authorList>
    </citation>
    <scope>NUCLEOTIDE SEQUENCE [LARGE SCALE GENOMIC DNA]</scope>
    <source>
        <strain evidence="10 11">JCM 14046</strain>
    </source>
</reference>
<keyword evidence="3" id="KW-0547">Nucleotide-binding</keyword>
<evidence type="ECO:0000259" key="8">
    <source>
        <dbReference type="PROSITE" id="PS50893"/>
    </source>
</evidence>
<dbReference type="InterPro" id="IPR036640">
    <property type="entry name" value="ABC1_TM_sf"/>
</dbReference>
<evidence type="ECO:0000256" key="5">
    <source>
        <dbReference type="ARBA" id="ARBA00022989"/>
    </source>
</evidence>
<evidence type="ECO:0000313" key="11">
    <source>
        <dbReference type="Proteomes" id="UP001501612"/>
    </source>
</evidence>
<protein>
    <submittedName>
        <fullName evidence="10">ABC transporter ATP-binding protein</fullName>
    </submittedName>
</protein>
<comment type="caution">
    <text evidence="10">The sequence shown here is derived from an EMBL/GenBank/DDBJ whole genome shotgun (WGS) entry which is preliminary data.</text>
</comment>
<evidence type="ECO:0000256" key="6">
    <source>
        <dbReference type="ARBA" id="ARBA00023136"/>
    </source>
</evidence>
<dbReference type="EMBL" id="BAAAMY010000001">
    <property type="protein sequence ID" value="GAA1903764.1"/>
    <property type="molecule type" value="Genomic_DNA"/>
</dbReference>
<dbReference type="RefSeq" id="WP_344002033.1">
    <property type="nucleotide sequence ID" value="NZ_BAAAMY010000001.1"/>
</dbReference>
<dbReference type="CDD" id="cd07346">
    <property type="entry name" value="ABC_6TM_exporters"/>
    <property type="match status" value="1"/>
</dbReference>
<dbReference type="InterPro" id="IPR003439">
    <property type="entry name" value="ABC_transporter-like_ATP-bd"/>
</dbReference>
<dbReference type="PROSITE" id="PS50929">
    <property type="entry name" value="ABC_TM1F"/>
    <property type="match status" value="1"/>
</dbReference>
<dbReference type="InterPro" id="IPR011527">
    <property type="entry name" value="ABC1_TM_dom"/>
</dbReference>
<evidence type="ECO:0000256" key="1">
    <source>
        <dbReference type="ARBA" id="ARBA00004651"/>
    </source>
</evidence>
<dbReference type="PANTHER" id="PTHR24221:SF654">
    <property type="entry name" value="ATP-BINDING CASSETTE SUB-FAMILY B MEMBER 6"/>
    <property type="match status" value="1"/>
</dbReference>
<dbReference type="InterPro" id="IPR027417">
    <property type="entry name" value="P-loop_NTPase"/>
</dbReference>
<evidence type="ECO:0000259" key="9">
    <source>
        <dbReference type="PROSITE" id="PS50929"/>
    </source>
</evidence>
<evidence type="ECO:0000256" key="7">
    <source>
        <dbReference type="SAM" id="Phobius"/>
    </source>
</evidence>
<evidence type="ECO:0000256" key="2">
    <source>
        <dbReference type="ARBA" id="ARBA00022692"/>
    </source>
</evidence>
<feature type="domain" description="ABC transmembrane type-1" evidence="9">
    <location>
        <begin position="33"/>
        <end position="315"/>
    </location>
</feature>
<feature type="transmembrane region" description="Helical" evidence="7">
    <location>
        <begin position="265"/>
        <end position="283"/>
    </location>
</feature>
<dbReference type="GO" id="GO:0005524">
    <property type="term" value="F:ATP binding"/>
    <property type="evidence" value="ECO:0007669"/>
    <property type="project" value="UniProtKB-KW"/>
</dbReference>
<evidence type="ECO:0000313" key="10">
    <source>
        <dbReference type="EMBL" id="GAA1903764.1"/>
    </source>
</evidence>
<dbReference type="Gene3D" id="3.40.50.300">
    <property type="entry name" value="P-loop containing nucleotide triphosphate hydrolases"/>
    <property type="match status" value="1"/>
</dbReference>
<dbReference type="Proteomes" id="UP001501612">
    <property type="component" value="Unassembled WGS sequence"/>
</dbReference>
<sequence length="582" mass="59714">MSGPRPGALPTSTGAEAARTARRLLGGHRRALAVSAAAFTVAGLAGLVAPLVLGRIVDLAESGGTTSSLVVAAALIAVAAVVGAVATTVAVTWLARAGEPALAELREEVLDRALHLDAGRLEEAGAGDLLSRVGDDVRLVQESLRDAVPTLMTSVVAIVFTGAGLFALDWRLGLAGLGAVPAYVWALRWYLPQSGPRYRAEREANGERAEALVVGVHASGTLRAHGLAADHQRRVEAASWRAASVGIDVVGLFTRFGNRTNRAELVGLLLVLVVGFLGVRADAVTVGEVTAAALLFHRLFNPVGAVVFLFDEVQSAGASLTRLVGLAEMPRPAAPAPRAVADASLRLRGVGHSYREGRPVLVAVDADVAPGERVAVVGATGAGKTTLAAIAAGHLRPTTGTVELGGVPLDAAQADGRLPVAVVTQEVHTYAGTVRDNLTLAAPDADDARLVAVLDAVGARGWVEALPDGLDTVVGDGAHPLTPAQAQHLALARVPLADPLVVVLDEATAEAGSAGARDLERAAAYATRGRTTLTVAHRLTQAAAADRVWVMADGRVVESGTHADLVAAGGTYADLWAAWSRR</sequence>
<comment type="subcellular location">
    <subcellularLocation>
        <location evidence="1">Cell membrane</location>
        <topology evidence="1">Multi-pass membrane protein</topology>
    </subcellularLocation>
</comment>